<comment type="cofactor">
    <cofactor evidence="6">
        <name>Mg(2+)</name>
        <dbReference type="ChEBI" id="CHEBI:18420"/>
    </cofactor>
    <text evidence="6">Binds 1 Mg(2+) ion per monomer.</text>
</comment>
<dbReference type="Pfam" id="PF04321">
    <property type="entry name" value="RmlD_sub_bind"/>
    <property type="match status" value="1"/>
</dbReference>
<keyword evidence="9" id="KW-1185">Reference proteome</keyword>
<accession>A0A917NA45</accession>
<dbReference type="EMBL" id="BMOB01000003">
    <property type="protein sequence ID" value="GGI82018.1"/>
    <property type="molecule type" value="Genomic_DNA"/>
</dbReference>
<dbReference type="Gene3D" id="3.90.25.10">
    <property type="entry name" value="UDP-galactose 4-epimerase, domain 1"/>
    <property type="match status" value="1"/>
</dbReference>
<dbReference type="RefSeq" id="WP_131776240.1">
    <property type="nucleotide sequence ID" value="NZ_BMOB01000003.1"/>
</dbReference>
<dbReference type="AlphaFoldDB" id="A0A917NA45"/>
<evidence type="ECO:0000259" key="7">
    <source>
        <dbReference type="Pfam" id="PF04321"/>
    </source>
</evidence>
<reference evidence="8" key="1">
    <citation type="journal article" date="2014" name="Int. J. Syst. Evol. Microbiol.">
        <title>Complete genome sequence of Corynebacterium casei LMG S-19264T (=DSM 44701T), isolated from a smear-ripened cheese.</title>
        <authorList>
            <consortium name="US DOE Joint Genome Institute (JGI-PGF)"/>
            <person name="Walter F."/>
            <person name="Albersmeier A."/>
            <person name="Kalinowski J."/>
            <person name="Ruckert C."/>
        </authorList>
    </citation>
    <scope>NUCLEOTIDE SEQUENCE</scope>
    <source>
        <strain evidence="8">JCM 13919</strain>
    </source>
</reference>
<dbReference type="GO" id="GO:0008831">
    <property type="term" value="F:dTDP-4-dehydrorhamnose reductase activity"/>
    <property type="evidence" value="ECO:0007669"/>
    <property type="project" value="UniProtKB-EC"/>
</dbReference>
<dbReference type="EC" id="1.1.1.133" evidence="3 6"/>
<dbReference type="Gene3D" id="3.40.50.720">
    <property type="entry name" value="NAD(P)-binding Rossmann-like Domain"/>
    <property type="match status" value="1"/>
</dbReference>
<comment type="function">
    <text evidence="6">Catalyzes the reduction of dTDP-6-deoxy-L-lyxo-4-hexulose to yield dTDP-L-rhamnose.</text>
</comment>
<protein>
    <recommendedName>
        <fullName evidence="4 6">dTDP-4-dehydrorhamnose reductase</fullName>
        <ecNumber evidence="3 6">1.1.1.133</ecNumber>
    </recommendedName>
</protein>
<dbReference type="InterPro" id="IPR036291">
    <property type="entry name" value="NAD(P)-bd_dom_sf"/>
</dbReference>
<keyword evidence="6" id="KW-0560">Oxidoreductase</keyword>
<dbReference type="GO" id="GO:0005829">
    <property type="term" value="C:cytosol"/>
    <property type="evidence" value="ECO:0007669"/>
    <property type="project" value="TreeGrafter"/>
</dbReference>
<feature type="domain" description="RmlD-like substrate binding" evidence="7">
    <location>
        <begin position="4"/>
        <end position="295"/>
    </location>
</feature>
<name>A0A917NA45_9GAMM</name>
<dbReference type="NCBIfam" id="TIGR01214">
    <property type="entry name" value="rmlD"/>
    <property type="match status" value="1"/>
</dbReference>
<dbReference type="PANTHER" id="PTHR10491:SF4">
    <property type="entry name" value="METHIONINE ADENOSYLTRANSFERASE 2 SUBUNIT BETA"/>
    <property type="match status" value="1"/>
</dbReference>
<dbReference type="PANTHER" id="PTHR10491">
    <property type="entry name" value="DTDP-4-DEHYDRORHAMNOSE REDUCTASE"/>
    <property type="match status" value="1"/>
</dbReference>
<comment type="caution">
    <text evidence="8">The sequence shown here is derived from an EMBL/GenBank/DDBJ whole genome shotgun (WGS) entry which is preliminary data.</text>
</comment>
<dbReference type="InterPro" id="IPR029903">
    <property type="entry name" value="RmlD-like-bd"/>
</dbReference>
<dbReference type="OrthoDB" id="9803892at2"/>
<gene>
    <name evidence="8" type="primary">rfbD</name>
    <name evidence="8" type="ORF">GCM10007966_08220</name>
</gene>
<evidence type="ECO:0000313" key="9">
    <source>
        <dbReference type="Proteomes" id="UP000630149"/>
    </source>
</evidence>
<evidence type="ECO:0000256" key="3">
    <source>
        <dbReference type="ARBA" id="ARBA00012929"/>
    </source>
</evidence>
<evidence type="ECO:0000256" key="5">
    <source>
        <dbReference type="ARBA" id="ARBA00048200"/>
    </source>
</evidence>
<evidence type="ECO:0000256" key="2">
    <source>
        <dbReference type="ARBA" id="ARBA00010944"/>
    </source>
</evidence>
<keyword evidence="6" id="KW-0521">NADP</keyword>
<comment type="similarity">
    <text evidence="2 6">Belongs to the dTDP-4-dehydrorhamnose reductase family.</text>
</comment>
<dbReference type="Proteomes" id="UP000630149">
    <property type="component" value="Unassembled WGS sequence"/>
</dbReference>
<dbReference type="InterPro" id="IPR005913">
    <property type="entry name" value="dTDP_dehydrorham_reduct"/>
</dbReference>
<evidence type="ECO:0000256" key="1">
    <source>
        <dbReference type="ARBA" id="ARBA00004781"/>
    </source>
</evidence>
<reference evidence="8" key="2">
    <citation type="submission" date="2020-09" db="EMBL/GenBank/DDBJ databases">
        <authorList>
            <person name="Sun Q."/>
            <person name="Ohkuma M."/>
        </authorList>
    </citation>
    <scope>NUCLEOTIDE SEQUENCE</scope>
    <source>
        <strain evidence="8">JCM 13919</strain>
    </source>
</reference>
<comment type="catalytic activity">
    <reaction evidence="5 6">
        <text>dTDP-beta-L-rhamnose + NADP(+) = dTDP-4-dehydro-beta-L-rhamnose + NADPH + H(+)</text>
        <dbReference type="Rhea" id="RHEA:21796"/>
        <dbReference type="ChEBI" id="CHEBI:15378"/>
        <dbReference type="ChEBI" id="CHEBI:57510"/>
        <dbReference type="ChEBI" id="CHEBI:57783"/>
        <dbReference type="ChEBI" id="CHEBI:58349"/>
        <dbReference type="ChEBI" id="CHEBI:62830"/>
        <dbReference type="EC" id="1.1.1.133"/>
    </reaction>
</comment>
<evidence type="ECO:0000256" key="4">
    <source>
        <dbReference type="ARBA" id="ARBA00017099"/>
    </source>
</evidence>
<evidence type="ECO:0000313" key="8">
    <source>
        <dbReference type="EMBL" id="GGI82018.1"/>
    </source>
</evidence>
<dbReference type="GO" id="GO:0019305">
    <property type="term" value="P:dTDP-rhamnose biosynthetic process"/>
    <property type="evidence" value="ECO:0007669"/>
    <property type="project" value="TreeGrafter"/>
</dbReference>
<sequence length="297" mass="32950">MDRKILLTGKNGQVGFELQRALKPLGEVIAVGSKDCDFANSNAVKNLIRQLKPDIIINPAAYTAVDDAEINKQLAFSINADALRVLGLESEKIGACVIHFSTDYVFDGTKQDPYVEQDKPNPLNIYGLSKLEGEEALLSSCSTSLILRTSWVFGVHGSNFAKKILSLAQQREKLYLVANQVGSPTSACLLADVTAHLLKSYLDFGKENFPFGLYHVVSEGYTSWYEYGKFVVEEGLKSGKKLTLQPSCILPISSHEYPTKATRPANSRLNTQHFKNTFKFDLPCWQDSLSHVLKQIL</sequence>
<dbReference type="CDD" id="cd05254">
    <property type="entry name" value="dTDP_HR_like_SDR_e"/>
    <property type="match status" value="1"/>
</dbReference>
<proteinExistence type="inferred from homology"/>
<comment type="pathway">
    <text evidence="1 6">Carbohydrate biosynthesis; dTDP-L-rhamnose biosynthesis.</text>
</comment>
<organism evidence="8 9">
    <name type="scientific">Legionella impletisoli</name>
    <dbReference type="NCBI Taxonomy" id="343510"/>
    <lineage>
        <taxon>Bacteria</taxon>
        <taxon>Pseudomonadati</taxon>
        <taxon>Pseudomonadota</taxon>
        <taxon>Gammaproteobacteria</taxon>
        <taxon>Legionellales</taxon>
        <taxon>Legionellaceae</taxon>
        <taxon>Legionella</taxon>
    </lineage>
</organism>
<dbReference type="SUPFAM" id="SSF51735">
    <property type="entry name" value="NAD(P)-binding Rossmann-fold domains"/>
    <property type="match status" value="1"/>
</dbReference>
<evidence type="ECO:0000256" key="6">
    <source>
        <dbReference type="RuleBase" id="RU364082"/>
    </source>
</evidence>